<dbReference type="OrthoDB" id="9771229at2"/>
<evidence type="ECO:0000256" key="4">
    <source>
        <dbReference type="ARBA" id="ARBA00022801"/>
    </source>
</evidence>
<evidence type="ECO:0000256" key="1">
    <source>
        <dbReference type="ARBA" id="ARBA00001968"/>
    </source>
</evidence>
<name>A0A4D7CRA4_9ENTE</name>
<dbReference type="KEGG" id="vao:FA707_06820"/>
<comment type="similarity">
    <text evidence="5">Belongs to the YicC/YloC family.</text>
</comment>
<dbReference type="NCBIfam" id="TIGR00255">
    <property type="entry name" value="YicC/YloC family endoribonuclease"/>
    <property type="match status" value="1"/>
</dbReference>
<dbReference type="RefSeq" id="WP_136953526.1">
    <property type="nucleotide sequence ID" value="NZ_CP039712.1"/>
</dbReference>
<feature type="domain" description="Endoribonuclease YicC-like C-terminal" evidence="7">
    <location>
        <begin position="177"/>
        <end position="294"/>
    </location>
</feature>
<keyword evidence="3" id="KW-0255">Endonuclease</keyword>
<evidence type="ECO:0000313" key="8">
    <source>
        <dbReference type="EMBL" id="QCI86695.1"/>
    </source>
</evidence>
<organism evidence="8 9">
    <name type="scientific">Vagococcus zengguangii</name>
    <dbReference type="NCBI Taxonomy" id="2571750"/>
    <lineage>
        <taxon>Bacteria</taxon>
        <taxon>Bacillati</taxon>
        <taxon>Bacillota</taxon>
        <taxon>Bacilli</taxon>
        <taxon>Lactobacillales</taxon>
        <taxon>Enterococcaceae</taxon>
        <taxon>Vagococcus</taxon>
    </lineage>
</organism>
<evidence type="ECO:0000313" key="9">
    <source>
        <dbReference type="Proteomes" id="UP000298615"/>
    </source>
</evidence>
<dbReference type="GO" id="GO:0004521">
    <property type="term" value="F:RNA endonuclease activity"/>
    <property type="evidence" value="ECO:0007669"/>
    <property type="project" value="InterPro"/>
</dbReference>
<keyword evidence="2" id="KW-0540">Nuclease</keyword>
<dbReference type="Proteomes" id="UP000298615">
    <property type="component" value="Chromosome"/>
</dbReference>
<evidence type="ECO:0000256" key="5">
    <source>
        <dbReference type="ARBA" id="ARBA00035648"/>
    </source>
</evidence>
<sequence>MKSMTGFGKSQQINQQLQVEVEIKSVNHRFLDAQFRMPRELLAYENDYKTILKEAIQRGRVESYITLKNSGEAQQKLVVHWELLDELVSSLNEASEMRYANQMFSPEAIMTGLIGNQQFFEVEENKELTEESLELIKQTFLEAVQQLDTSRQAEGQQIASVLTELLMEFEEQMLRVKTMVPQIEQDYRTRLEKRLSQEVGEHYEEGRLLTELALLIEKGDIQEELDRLVIHIKKARELLRTEGAIGREFDFLLQEMNREVNTTGSKSVNIQIKETIVQMKTTLEKIKEQIQNIE</sequence>
<dbReference type="GO" id="GO:0016787">
    <property type="term" value="F:hydrolase activity"/>
    <property type="evidence" value="ECO:0007669"/>
    <property type="project" value="UniProtKB-KW"/>
</dbReference>
<gene>
    <name evidence="8" type="ORF">FA707_06820</name>
</gene>
<dbReference type="Pfam" id="PF03755">
    <property type="entry name" value="YicC-like_N"/>
    <property type="match status" value="1"/>
</dbReference>
<dbReference type="PANTHER" id="PTHR30636:SF3">
    <property type="entry name" value="UPF0701 PROTEIN YICC"/>
    <property type="match status" value="1"/>
</dbReference>
<keyword evidence="4" id="KW-0378">Hydrolase</keyword>
<evidence type="ECO:0000259" key="7">
    <source>
        <dbReference type="Pfam" id="PF08340"/>
    </source>
</evidence>
<protein>
    <submittedName>
        <fullName evidence="8">YicC family protein</fullName>
    </submittedName>
</protein>
<evidence type="ECO:0000256" key="3">
    <source>
        <dbReference type="ARBA" id="ARBA00022759"/>
    </source>
</evidence>
<comment type="cofactor">
    <cofactor evidence="1">
        <name>a divalent metal cation</name>
        <dbReference type="ChEBI" id="CHEBI:60240"/>
    </cofactor>
</comment>
<dbReference type="InterPro" id="IPR013551">
    <property type="entry name" value="YicC-like_C"/>
</dbReference>
<keyword evidence="9" id="KW-1185">Reference proteome</keyword>
<proteinExistence type="inferred from homology"/>
<dbReference type="AlphaFoldDB" id="A0A4D7CRA4"/>
<dbReference type="InterPro" id="IPR013527">
    <property type="entry name" value="YicC-like_N"/>
</dbReference>
<feature type="domain" description="Endoribonuclease YicC-like N-terminal" evidence="6">
    <location>
        <begin position="1"/>
        <end position="159"/>
    </location>
</feature>
<dbReference type="Pfam" id="PF08340">
    <property type="entry name" value="YicC-like_C"/>
    <property type="match status" value="1"/>
</dbReference>
<dbReference type="InterPro" id="IPR005229">
    <property type="entry name" value="YicC/YloC-like"/>
</dbReference>
<dbReference type="EMBL" id="CP039712">
    <property type="protein sequence ID" value="QCI86695.1"/>
    <property type="molecule type" value="Genomic_DNA"/>
</dbReference>
<reference evidence="8 9" key="1">
    <citation type="submission" date="2019-04" db="EMBL/GenBank/DDBJ databases">
        <title>Vagococcus sp. nov., isolated from faeces of yaks (Bos grunniens).</title>
        <authorList>
            <person name="Ge Y."/>
        </authorList>
    </citation>
    <scope>NUCLEOTIDE SEQUENCE [LARGE SCALE GENOMIC DNA]</scope>
    <source>
        <strain evidence="8 9">MN-17</strain>
    </source>
</reference>
<evidence type="ECO:0000256" key="2">
    <source>
        <dbReference type="ARBA" id="ARBA00022722"/>
    </source>
</evidence>
<dbReference type="PANTHER" id="PTHR30636">
    <property type="entry name" value="UPF0701 PROTEIN YICC"/>
    <property type="match status" value="1"/>
</dbReference>
<accession>A0A4D7CRA4</accession>
<evidence type="ECO:0000259" key="6">
    <source>
        <dbReference type="Pfam" id="PF03755"/>
    </source>
</evidence>